<keyword evidence="7" id="KW-1185">Reference proteome</keyword>
<proteinExistence type="inferred from homology"/>
<evidence type="ECO:0000256" key="2">
    <source>
        <dbReference type="ARBA" id="ARBA00023015"/>
    </source>
</evidence>
<dbReference type="PANTHER" id="PTHR30346:SF0">
    <property type="entry name" value="HCA OPERON TRANSCRIPTIONAL ACTIVATOR HCAR"/>
    <property type="match status" value="1"/>
</dbReference>
<dbReference type="EMBL" id="BMSZ01000014">
    <property type="protein sequence ID" value="GGS67627.1"/>
    <property type="molecule type" value="Genomic_DNA"/>
</dbReference>
<protein>
    <submittedName>
        <fullName evidence="6">LysR family transcriptional regulator</fullName>
    </submittedName>
</protein>
<dbReference type="PANTHER" id="PTHR30346">
    <property type="entry name" value="TRANSCRIPTIONAL DUAL REGULATOR HCAR-RELATED"/>
    <property type="match status" value="1"/>
</dbReference>
<dbReference type="InterPro" id="IPR000847">
    <property type="entry name" value="LysR_HTH_N"/>
</dbReference>
<evidence type="ECO:0000313" key="7">
    <source>
        <dbReference type="Proteomes" id="UP000659767"/>
    </source>
</evidence>
<evidence type="ECO:0000259" key="5">
    <source>
        <dbReference type="PROSITE" id="PS50931"/>
    </source>
</evidence>
<dbReference type="InterPro" id="IPR005119">
    <property type="entry name" value="LysR_subst-bd"/>
</dbReference>
<keyword evidence="3" id="KW-0238">DNA-binding</keyword>
<dbReference type="SUPFAM" id="SSF53850">
    <property type="entry name" value="Periplasmic binding protein-like II"/>
    <property type="match status" value="1"/>
</dbReference>
<evidence type="ECO:0000313" key="6">
    <source>
        <dbReference type="EMBL" id="GGS67627.1"/>
    </source>
</evidence>
<reference evidence="7" key="1">
    <citation type="journal article" date="2019" name="Int. J. Syst. Evol. Microbiol.">
        <title>The Global Catalogue of Microorganisms (GCM) 10K type strain sequencing project: providing services to taxonomists for standard genome sequencing and annotation.</title>
        <authorList>
            <consortium name="The Broad Institute Genomics Platform"/>
            <consortium name="The Broad Institute Genome Sequencing Center for Infectious Disease"/>
            <person name="Wu L."/>
            <person name="Ma J."/>
        </authorList>
    </citation>
    <scope>NUCLEOTIDE SEQUENCE [LARGE SCALE GENOMIC DNA]</scope>
    <source>
        <strain evidence="7">JCM 4350</strain>
    </source>
</reference>
<comment type="similarity">
    <text evidence="1">Belongs to the LysR transcriptional regulatory family.</text>
</comment>
<accession>A0ABQ2THM2</accession>
<keyword evidence="4" id="KW-0804">Transcription</keyword>
<dbReference type="Gene3D" id="3.40.190.10">
    <property type="entry name" value="Periplasmic binding protein-like II"/>
    <property type="match status" value="2"/>
</dbReference>
<dbReference type="InterPro" id="IPR036388">
    <property type="entry name" value="WH-like_DNA-bd_sf"/>
</dbReference>
<comment type="caution">
    <text evidence="6">The sequence shown here is derived from an EMBL/GenBank/DDBJ whole genome shotgun (WGS) entry which is preliminary data.</text>
</comment>
<dbReference type="Pfam" id="PF00126">
    <property type="entry name" value="HTH_1"/>
    <property type="match status" value="1"/>
</dbReference>
<gene>
    <name evidence="6" type="ORF">GCM10010253_48180</name>
</gene>
<dbReference type="Proteomes" id="UP000659767">
    <property type="component" value="Unassembled WGS sequence"/>
</dbReference>
<feature type="domain" description="HTH lysR-type" evidence="5">
    <location>
        <begin position="49"/>
        <end position="106"/>
    </location>
</feature>
<dbReference type="PROSITE" id="PS50931">
    <property type="entry name" value="HTH_LYSR"/>
    <property type="match status" value="1"/>
</dbReference>
<dbReference type="PRINTS" id="PR00039">
    <property type="entry name" value="HTHLYSR"/>
</dbReference>
<organism evidence="6 7">
    <name type="scientific">Streptomyces badius</name>
    <dbReference type="NCBI Taxonomy" id="1941"/>
    <lineage>
        <taxon>Bacteria</taxon>
        <taxon>Bacillati</taxon>
        <taxon>Actinomycetota</taxon>
        <taxon>Actinomycetes</taxon>
        <taxon>Kitasatosporales</taxon>
        <taxon>Streptomycetaceae</taxon>
        <taxon>Streptomyces</taxon>
    </lineage>
</organism>
<dbReference type="SUPFAM" id="SSF46785">
    <property type="entry name" value="Winged helix' DNA-binding domain"/>
    <property type="match status" value="1"/>
</dbReference>
<evidence type="ECO:0000256" key="3">
    <source>
        <dbReference type="ARBA" id="ARBA00023125"/>
    </source>
</evidence>
<sequence>MDWTVQDEELCPPWVSLHGKDARAFREMPITLSLCFPRMNEEPSPGRPVELRHLRAFLAVADELNITRAAARLRLTQPAVSRTLAALERHLGVRLVDRSTHHLALTPDGLAFRDKAAAAVAAFDEALDSGRLRTWPLRLGHAWSAFGPYTTPLLRTWQERFPGTPLELLRIDDRTAGLARGEVDGALLRGPVDAPGLVTEVLFTEARVAAVTADGPLATRPSLELADLADGPVVLNTVSGTTTVDLWPPDTRPAATLTVGNTDDWLTAIAAGRGSGVSTTSTAELHPHAGVAYVPLDDAPGVPVLLARRDAPGHPALPQLAALAREIVARRP</sequence>
<dbReference type="Pfam" id="PF03466">
    <property type="entry name" value="LysR_substrate"/>
    <property type="match status" value="1"/>
</dbReference>
<dbReference type="InterPro" id="IPR036390">
    <property type="entry name" value="WH_DNA-bd_sf"/>
</dbReference>
<dbReference type="Gene3D" id="1.10.10.10">
    <property type="entry name" value="Winged helix-like DNA-binding domain superfamily/Winged helix DNA-binding domain"/>
    <property type="match status" value="1"/>
</dbReference>
<keyword evidence="2" id="KW-0805">Transcription regulation</keyword>
<dbReference type="CDD" id="cd08414">
    <property type="entry name" value="PBP2_LTTR_aromatics_like"/>
    <property type="match status" value="1"/>
</dbReference>
<evidence type="ECO:0000256" key="4">
    <source>
        <dbReference type="ARBA" id="ARBA00023163"/>
    </source>
</evidence>
<evidence type="ECO:0000256" key="1">
    <source>
        <dbReference type="ARBA" id="ARBA00009437"/>
    </source>
</evidence>
<name>A0ABQ2THM2_STRBA</name>